<dbReference type="EMBL" id="JACHWY010000001">
    <property type="protein sequence ID" value="MBB3046146.1"/>
    <property type="molecule type" value="Genomic_DNA"/>
</dbReference>
<organism evidence="1 2">
    <name type="scientific">Litorivivens lipolytica</name>
    <dbReference type="NCBI Taxonomy" id="1524264"/>
    <lineage>
        <taxon>Bacteria</taxon>
        <taxon>Pseudomonadati</taxon>
        <taxon>Pseudomonadota</taxon>
        <taxon>Gammaproteobacteria</taxon>
        <taxon>Litorivivens</taxon>
    </lineage>
</organism>
<keyword evidence="2" id="KW-1185">Reference proteome</keyword>
<proteinExistence type="predicted"/>
<dbReference type="Proteomes" id="UP000537130">
    <property type="component" value="Unassembled WGS sequence"/>
</dbReference>
<accession>A0A7W4W2E2</accession>
<dbReference type="Pfam" id="PF04315">
    <property type="entry name" value="EpmC"/>
    <property type="match status" value="1"/>
</dbReference>
<dbReference type="AlphaFoldDB" id="A0A7W4W2E2"/>
<evidence type="ECO:0000313" key="1">
    <source>
        <dbReference type="EMBL" id="MBB3046146.1"/>
    </source>
</evidence>
<evidence type="ECO:0008006" key="3">
    <source>
        <dbReference type="Google" id="ProtNLM"/>
    </source>
</evidence>
<dbReference type="RefSeq" id="WP_183408847.1">
    <property type="nucleotide sequence ID" value="NZ_JACHWY010000001.1"/>
</dbReference>
<dbReference type="InterPro" id="IPR007411">
    <property type="entry name" value="EpmC"/>
</dbReference>
<gene>
    <name evidence="1" type="ORF">FHR99_000382</name>
</gene>
<evidence type="ECO:0000313" key="2">
    <source>
        <dbReference type="Proteomes" id="UP000537130"/>
    </source>
</evidence>
<name>A0A7W4W2E2_9GAMM</name>
<sequence>MSEALAKIPTSASAPVGDDTATLVRIVRVFNSEFTELNTTLCPGAAEPLYLPADDLQGARIFSREDFPASALHEVAHWCIAGKARRQQVDFGYWYAQDGRNAEQQRAFQRVEVKPQAIEWALSRAVGLNFRVSIDNLNGETIDPFGFELAVWQQARYYHRVGLPKRAERFYRALRKEFDAPVPPVSLAVLRGQGL</sequence>
<protein>
    <recommendedName>
        <fullName evidence="3">Elongation factor P hydroxylase</fullName>
    </recommendedName>
</protein>
<comment type="caution">
    <text evidence="1">The sequence shown here is derived from an EMBL/GenBank/DDBJ whole genome shotgun (WGS) entry which is preliminary data.</text>
</comment>
<reference evidence="1 2" key="1">
    <citation type="submission" date="2020-08" db="EMBL/GenBank/DDBJ databases">
        <title>Genomic Encyclopedia of Type Strains, Phase III (KMG-III): the genomes of soil and plant-associated and newly described type strains.</title>
        <authorList>
            <person name="Whitman W."/>
        </authorList>
    </citation>
    <scope>NUCLEOTIDE SEQUENCE [LARGE SCALE GENOMIC DNA]</scope>
    <source>
        <strain evidence="1 2">CECT 8654</strain>
    </source>
</reference>